<dbReference type="InterPro" id="IPR011200">
    <property type="entry name" value="UCP012608"/>
</dbReference>
<accession>A0A1H7ACI7</accession>
<proteinExistence type="predicted"/>
<keyword evidence="2" id="KW-1185">Reference proteome</keyword>
<dbReference type="AlphaFoldDB" id="A0A1H7ACI7"/>
<dbReference type="eggNOG" id="COG4427">
    <property type="taxonomic scope" value="Bacteria"/>
</dbReference>
<dbReference type="RefSeq" id="WP_052405813.1">
    <property type="nucleotide sequence ID" value="NZ_BBLU01000007.1"/>
</dbReference>
<reference evidence="2" key="1">
    <citation type="submission" date="2016-10" db="EMBL/GenBank/DDBJ databases">
        <authorList>
            <person name="Varghese N."/>
        </authorList>
    </citation>
    <scope>NUCLEOTIDE SEQUENCE [LARGE SCALE GENOMIC DNA]</scope>
    <source>
        <strain evidence="2">DSM 24868</strain>
    </source>
</reference>
<protein>
    <recommendedName>
        <fullName evidence="3">DUF2332 domain-containing protein</fullName>
    </recommendedName>
</protein>
<gene>
    <name evidence="1" type="ORF">SAMN05421637_2357</name>
</gene>
<dbReference type="Proteomes" id="UP000183315">
    <property type="component" value="Unassembled WGS sequence"/>
</dbReference>
<evidence type="ECO:0008006" key="3">
    <source>
        <dbReference type="Google" id="ProtNLM"/>
    </source>
</evidence>
<dbReference type="EMBL" id="FNZI01000005">
    <property type="protein sequence ID" value="SEJ59580.1"/>
    <property type="molecule type" value="Genomic_DNA"/>
</dbReference>
<evidence type="ECO:0000313" key="1">
    <source>
        <dbReference type="EMBL" id="SEJ59580.1"/>
    </source>
</evidence>
<dbReference type="STRING" id="1043493.SAMN05421637_2357"/>
<evidence type="ECO:0000313" key="2">
    <source>
        <dbReference type="Proteomes" id="UP000183315"/>
    </source>
</evidence>
<name>A0A1H7ACI7_9MICO</name>
<organism evidence="1 2">
    <name type="scientific">Demequina mangrovi</name>
    <dbReference type="NCBI Taxonomy" id="1043493"/>
    <lineage>
        <taxon>Bacteria</taxon>
        <taxon>Bacillati</taxon>
        <taxon>Actinomycetota</taxon>
        <taxon>Actinomycetes</taxon>
        <taxon>Micrococcales</taxon>
        <taxon>Demequinaceae</taxon>
        <taxon>Demequina</taxon>
    </lineage>
</organism>
<dbReference type="Pfam" id="PF10094">
    <property type="entry name" value="DUF2332"/>
    <property type="match status" value="1"/>
</dbReference>
<sequence length="346" mass="37548">MKRWLVDHDGDLERLARDVRAWIPHAADSPLYALLATRLADDPDMLRVLARVPGSPPLNILFAAVQMTVTADDALGAWYGSRVSAPRAPDQEAYEAFRGFVLAHEERLEEIGRTHRTQTNEMRRCAVLMPAIAEAIRREGWDGPVHAIEAGAAAGLLLGLDALAYRYGATRLGEGPIEVAADLRGGLAVPSRVPRFATRTGLDLAPVDVDDPDAVAWLEALVWPEHQDRRARLRDAVALRRSLEVRMVAGDAAATLPRVAEELPDGPIVLWHSIALYQLDDDALDAFDAAVEEVAARRPLVRVAFEPALGGNADVRIGLRPRDVAPVATAHAHGAWIDAPRGIVPG</sequence>